<evidence type="ECO:0000256" key="2">
    <source>
        <dbReference type="ARBA" id="ARBA00022553"/>
    </source>
</evidence>
<evidence type="ECO:0000313" key="5">
    <source>
        <dbReference type="Proteomes" id="UP001552479"/>
    </source>
</evidence>
<dbReference type="InterPro" id="IPR009081">
    <property type="entry name" value="PP-bd_ACP"/>
</dbReference>
<dbReference type="SUPFAM" id="SSF47336">
    <property type="entry name" value="ACP-like"/>
    <property type="match status" value="1"/>
</dbReference>
<evidence type="ECO:0000259" key="3">
    <source>
        <dbReference type="PROSITE" id="PS50075"/>
    </source>
</evidence>
<accession>A0ABV3INL4</accession>
<dbReference type="PROSITE" id="PS00012">
    <property type="entry name" value="PHOSPHOPANTETHEINE"/>
    <property type="match status" value="1"/>
</dbReference>
<comment type="caution">
    <text evidence="4">The sequence shown here is derived from an EMBL/GenBank/DDBJ whole genome shotgun (WGS) entry which is preliminary data.</text>
</comment>
<sequence length="89" mass="9890">MPEFTPDDLIRVLRESAGEDEDVDLEGDILDVTFDDLGYDSLALLNTVVHIQRHLGVTLPDDFVGQEMTPRALVETVNVHLARTVSEKA</sequence>
<organism evidence="4 5">
    <name type="scientific">Streptomyces roseoverticillatus</name>
    <dbReference type="NCBI Taxonomy" id="66429"/>
    <lineage>
        <taxon>Bacteria</taxon>
        <taxon>Bacillati</taxon>
        <taxon>Actinomycetota</taxon>
        <taxon>Actinomycetes</taxon>
        <taxon>Kitasatosporales</taxon>
        <taxon>Streptomycetaceae</taxon>
        <taxon>Streptomyces</taxon>
    </lineage>
</organism>
<protein>
    <submittedName>
        <fullName evidence="4">Acyl carrier protein</fullName>
    </submittedName>
</protein>
<feature type="domain" description="Carrier" evidence="3">
    <location>
        <begin position="3"/>
        <end position="81"/>
    </location>
</feature>
<keyword evidence="2" id="KW-0597">Phosphoprotein</keyword>
<keyword evidence="5" id="KW-1185">Reference proteome</keyword>
<proteinExistence type="predicted"/>
<keyword evidence="1" id="KW-0596">Phosphopantetheine</keyword>
<dbReference type="EMBL" id="JBFASG010000002">
    <property type="protein sequence ID" value="MEV4922008.1"/>
    <property type="molecule type" value="Genomic_DNA"/>
</dbReference>
<reference evidence="4 5" key="1">
    <citation type="submission" date="2024-06" db="EMBL/GenBank/DDBJ databases">
        <title>The Natural Products Discovery Center: Release of the First 8490 Sequenced Strains for Exploring Actinobacteria Biosynthetic Diversity.</title>
        <authorList>
            <person name="Kalkreuter E."/>
            <person name="Kautsar S.A."/>
            <person name="Yang D."/>
            <person name="Bader C.D."/>
            <person name="Teijaro C.N."/>
            <person name="Fluegel L."/>
            <person name="Davis C.M."/>
            <person name="Simpson J.R."/>
            <person name="Lauterbach L."/>
            <person name="Steele A.D."/>
            <person name="Gui C."/>
            <person name="Meng S."/>
            <person name="Li G."/>
            <person name="Viehrig K."/>
            <person name="Ye F."/>
            <person name="Su P."/>
            <person name="Kiefer A.F."/>
            <person name="Nichols A."/>
            <person name="Cepeda A.J."/>
            <person name="Yan W."/>
            <person name="Fan B."/>
            <person name="Jiang Y."/>
            <person name="Adhikari A."/>
            <person name="Zheng C.-J."/>
            <person name="Schuster L."/>
            <person name="Cowan T.M."/>
            <person name="Smanski M.J."/>
            <person name="Chevrette M.G."/>
            <person name="De Carvalho L.P.S."/>
            <person name="Shen B."/>
        </authorList>
    </citation>
    <scope>NUCLEOTIDE SEQUENCE [LARGE SCALE GENOMIC DNA]</scope>
    <source>
        <strain evidence="4 5">NPDC053791</strain>
    </source>
</reference>
<gene>
    <name evidence="4" type="ORF">AB0L03_04015</name>
</gene>
<name>A0ABV3INL4_9ACTN</name>
<dbReference type="Pfam" id="PF00550">
    <property type="entry name" value="PP-binding"/>
    <property type="match status" value="1"/>
</dbReference>
<dbReference type="RefSeq" id="WP_359107187.1">
    <property type="nucleotide sequence ID" value="NZ_JBEZGT010000050.1"/>
</dbReference>
<evidence type="ECO:0000313" key="4">
    <source>
        <dbReference type="EMBL" id="MEV4922008.1"/>
    </source>
</evidence>
<dbReference type="InterPro" id="IPR036736">
    <property type="entry name" value="ACP-like_sf"/>
</dbReference>
<dbReference type="PROSITE" id="PS50075">
    <property type="entry name" value="CARRIER"/>
    <property type="match status" value="1"/>
</dbReference>
<dbReference type="Proteomes" id="UP001552479">
    <property type="component" value="Unassembled WGS sequence"/>
</dbReference>
<dbReference type="Gene3D" id="1.10.1200.10">
    <property type="entry name" value="ACP-like"/>
    <property type="match status" value="1"/>
</dbReference>
<dbReference type="InterPro" id="IPR006162">
    <property type="entry name" value="Ppantetheine_attach_site"/>
</dbReference>
<evidence type="ECO:0000256" key="1">
    <source>
        <dbReference type="ARBA" id="ARBA00022450"/>
    </source>
</evidence>